<name>A0A8S9YZG5_9TREM</name>
<dbReference type="EMBL" id="JTDE01001598">
    <property type="protein sequence ID" value="KAF7258656.1"/>
    <property type="molecule type" value="Genomic_DNA"/>
</dbReference>
<dbReference type="AlphaFoldDB" id="A0A8S9YZG5"/>
<feature type="compositionally biased region" description="Polar residues" evidence="1">
    <location>
        <begin position="1"/>
        <end position="18"/>
    </location>
</feature>
<organism evidence="2 3">
    <name type="scientific">Paragonimus skrjabini miyazakii</name>
    <dbReference type="NCBI Taxonomy" id="59628"/>
    <lineage>
        <taxon>Eukaryota</taxon>
        <taxon>Metazoa</taxon>
        <taxon>Spiralia</taxon>
        <taxon>Lophotrochozoa</taxon>
        <taxon>Platyhelminthes</taxon>
        <taxon>Trematoda</taxon>
        <taxon>Digenea</taxon>
        <taxon>Plagiorchiida</taxon>
        <taxon>Troglotremata</taxon>
        <taxon>Troglotrematidae</taxon>
        <taxon>Paragonimus</taxon>
    </lineage>
</organism>
<accession>A0A8S9YZG5</accession>
<keyword evidence="3" id="KW-1185">Reference proteome</keyword>
<dbReference type="OrthoDB" id="10465365at2759"/>
<reference evidence="2" key="1">
    <citation type="submission" date="2019-07" db="EMBL/GenBank/DDBJ databases">
        <title>Annotation for the trematode Paragonimus miyazaki's.</title>
        <authorList>
            <person name="Choi Y.-J."/>
        </authorList>
    </citation>
    <scope>NUCLEOTIDE SEQUENCE</scope>
    <source>
        <strain evidence="2">Japan</strain>
    </source>
</reference>
<sequence length="84" mass="9191">MASGQSVAQHPRSLPSTRLDTRHESSNTHGRQWSHHAAIRVGPRNNLVEIVCHKGLARGNSCEISRIVSPVDDRILCGDPCQVS</sequence>
<proteinExistence type="predicted"/>
<dbReference type="Proteomes" id="UP000822476">
    <property type="component" value="Unassembled WGS sequence"/>
</dbReference>
<evidence type="ECO:0000313" key="2">
    <source>
        <dbReference type="EMBL" id="KAF7258656.1"/>
    </source>
</evidence>
<comment type="caution">
    <text evidence="2">The sequence shown here is derived from an EMBL/GenBank/DDBJ whole genome shotgun (WGS) entry which is preliminary data.</text>
</comment>
<evidence type="ECO:0000256" key="1">
    <source>
        <dbReference type="SAM" id="MobiDB-lite"/>
    </source>
</evidence>
<gene>
    <name evidence="2" type="ORF">EG68_04122</name>
</gene>
<evidence type="ECO:0000313" key="3">
    <source>
        <dbReference type="Proteomes" id="UP000822476"/>
    </source>
</evidence>
<protein>
    <submittedName>
        <fullName evidence="2">Uncharacterized protein</fullName>
    </submittedName>
</protein>
<feature type="region of interest" description="Disordered" evidence="1">
    <location>
        <begin position="1"/>
        <end position="38"/>
    </location>
</feature>